<evidence type="ECO:0000313" key="1">
    <source>
        <dbReference type="EnsemblMetazoa" id="ADIR014958-PB"/>
    </source>
</evidence>
<dbReference type="VEuPathDB" id="VectorBase:ADIR014958"/>
<accession>A0A182NYR7</accession>
<name>A0A182NYR7_9DIPT</name>
<reference evidence="2" key="1">
    <citation type="submission" date="2013-03" db="EMBL/GenBank/DDBJ databases">
        <title>The Genome Sequence of Anopheles dirus WRAIR2.</title>
        <authorList>
            <consortium name="The Broad Institute Genomics Platform"/>
            <person name="Neafsey D.E."/>
            <person name="Walton C."/>
            <person name="Walker B."/>
            <person name="Young S.K."/>
            <person name="Zeng Q."/>
            <person name="Gargeya S."/>
            <person name="Fitzgerald M."/>
            <person name="Haas B."/>
            <person name="Abouelleil A."/>
            <person name="Allen A.W."/>
            <person name="Alvarado L."/>
            <person name="Arachchi H.M."/>
            <person name="Berlin A.M."/>
            <person name="Chapman S.B."/>
            <person name="Gainer-Dewar J."/>
            <person name="Goldberg J."/>
            <person name="Griggs A."/>
            <person name="Gujja S."/>
            <person name="Hansen M."/>
            <person name="Howarth C."/>
            <person name="Imamovic A."/>
            <person name="Ireland A."/>
            <person name="Larimer J."/>
            <person name="McCowan C."/>
            <person name="Murphy C."/>
            <person name="Pearson M."/>
            <person name="Poon T.W."/>
            <person name="Priest M."/>
            <person name="Roberts A."/>
            <person name="Saif S."/>
            <person name="Shea T."/>
            <person name="Sisk P."/>
            <person name="Sykes S."/>
            <person name="Wortman J."/>
            <person name="Nusbaum C."/>
            <person name="Birren B."/>
        </authorList>
    </citation>
    <scope>NUCLEOTIDE SEQUENCE [LARGE SCALE GENOMIC DNA]</scope>
    <source>
        <strain evidence="2">WRAIR2</strain>
    </source>
</reference>
<dbReference type="AlphaFoldDB" id="A0A182NYR7"/>
<sequence>MCVSARVEARTFVNLAMCLVQKSDPDGSESHPNRCSPR</sequence>
<organism evidence="1 2">
    <name type="scientific">Anopheles dirus</name>
    <dbReference type="NCBI Taxonomy" id="7168"/>
    <lineage>
        <taxon>Eukaryota</taxon>
        <taxon>Metazoa</taxon>
        <taxon>Ecdysozoa</taxon>
        <taxon>Arthropoda</taxon>
        <taxon>Hexapoda</taxon>
        <taxon>Insecta</taxon>
        <taxon>Pterygota</taxon>
        <taxon>Neoptera</taxon>
        <taxon>Endopterygota</taxon>
        <taxon>Diptera</taxon>
        <taxon>Nematocera</taxon>
        <taxon>Culicoidea</taxon>
        <taxon>Culicidae</taxon>
        <taxon>Anophelinae</taxon>
        <taxon>Anopheles</taxon>
    </lineage>
</organism>
<dbReference type="Proteomes" id="UP000075884">
    <property type="component" value="Unassembled WGS sequence"/>
</dbReference>
<dbReference type="EnsemblMetazoa" id="ADIR014958-RA">
    <property type="protein sequence ID" value="ADIR014958-PA"/>
    <property type="gene ID" value="ADIR014958"/>
</dbReference>
<dbReference type="EnsemblMetazoa" id="ADIR014958-RB">
    <property type="protein sequence ID" value="ADIR014958-PB"/>
    <property type="gene ID" value="ADIR014958"/>
</dbReference>
<reference evidence="1" key="2">
    <citation type="submission" date="2020-05" db="UniProtKB">
        <authorList>
            <consortium name="EnsemblMetazoa"/>
        </authorList>
    </citation>
    <scope>IDENTIFICATION</scope>
    <source>
        <strain evidence="1">WRAIR2</strain>
    </source>
</reference>
<proteinExistence type="predicted"/>
<evidence type="ECO:0000313" key="2">
    <source>
        <dbReference type="Proteomes" id="UP000075884"/>
    </source>
</evidence>
<protein>
    <submittedName>
        <fullName evidence="1">Uncharacterized protein</fullName>
    </submittedName>
</protein>
<keyword evidence="2" id="KW-1185">Reference proteome</keyword>